<dbReference type="CDD" id="cd03273">
    <property type="entry name" value="ABC_SMC2_euk"/>
    <property type="match status" value="1"/>
</dbReference>
<evidence type="ECO:0000259" key="14">
    <source>
        <dbReference type="SMART" id="SM00968"/>
    </source>
</evidence>
<dbReference type="Pfam" id="PF02463">
    <property type="entry name" value="SMC_N"/>
    <property type="match status" value="1"/>
</dbReference>
<dbReference type="GO" id="GO:0051301">
    <property type="term" value="P:cell division"/>
    <property type="evidence" value="ECO:0007669"/>
    <property type="project" value="UniProtKB-KW"/>
</dbReference>
<evidence type="ECO:0000256" key="6">
    <source>
        <dbReference type="ARBA" id="ARBA00022840"/>
    </source>
</evidence>
<evidence type="ECO:0000313" key="15">
    <source>
        <dbReference type="EMBL" id="KAG8464835.1"/>
    </source>
</evidence>
<dbReference type="SUPFAM" id="SSF52540">
    <property type="entry name" value="P-loop containing nucleoside triphosphate hydrolases"/>
    <property type="match status" value="1"/>
</dbReference>
<organism evidence="15 16">
    <name type="scientific">Diacronema lutheri</name>
    <name type="common">Unicellular marine alga</name>
    <name type="synonym">Monochrysis lutheri</name>
    <dbReference type="NCBI Taxonomy" id="2081491"/>
    <lineage>
        <taxon>Eukaryota</taxon>
        <taxon>Haptista</taxon>
        <taxon>Haptophyta</taxon>
        <taxon>Pavlovophyceae</taxon>
        <taxon>Pavlovales</taxon>
        <taxon>Pavlovaceae</taxon>
        <taxon>Diacronema</taxon>
    </lineage>
</organism>
<dbReference type="InterPro" id="IPR024704">
    <property type="entry name" value="SMC"/>
</dbReference>
<comment type="subcellular location">
    <subcellularLocation>
        <location evidence="1 11">Nucleus</location>
    </subcellularLocation>
</comment>
<dbReference type="GO" id="GO:0005694">
    <property type="term" value="C:chromosome"/>
    <property type="evidence" value="ECO:0007669"/>
    <property type="project" value="InterPro"/>
</dbReference>
<evidence type="ECO:0000256" key="3">
    <source>
        <dbReference type="ARBA" id="ARBA00022618"/>
    </source>
</evidence>
<comment type="similarity">
    <text evidence="2">Belongs to the SMC family. SMC2 subfamily.</text>
</comment>
<dbReference type="PANTHER" id="PTHR43977">
    <property type="entry name" value="STRUCTURAL MAINTENANCE OF CHROMOSOMES PROTEIN 3"/>
    <property type="match status" value="1"/>
</dbReference>
<feature type="domain" description="SMC hinge" evidence="14">
    <location>
        <begin position="516"/>
        <end position="636"/>
    </location>
</feature>
<evidence type="ECO:0000313" key="16">
    <source>
        <dbReference type="Proteomes" id="UP000751190"/>
    </source>
</evidence>
<dbReference type="InterPro" id="IPR036277">
    <property type="entry name" value="SMC_hinge_sf"/>
</dbReference>
<dbReference type="FunFam" id="3.40.50.300:FF:000278">
    <property type="entry name" value="Structural maintenance of chromosomes 2"/>
    <property type="match status" value="1"/>
</dbReference>
<feature type="region of interest" description="Disordered" evidence="13">
    <location>
        <begin position="1171"/>
        <end position="1206"/>
    </location>
</feature>
<dbReference type="Gene3D" id="3.30.70.1620">
    <property type="match status" value="1"/>
</dbReference>
<feature type="coiled-coil region" evidence="12">
    <location>
        <begin position="900"/>
        <end position="1029"/>
    </location>
</feature>
<accession>A0A8J5XKS5</accession>
<dbReference type="EMBL" id="JAGTXO010000012">
    <property type="protein sequence ID" value="KAG8464835.1"/>
    <property type="molecule type" value="Genomic_DNA"/>
</dbReference>
<dbReference type="InterPro" id="IPR003395">
    <property type="entry name" value="RecF/RecN/SMC_N"/>
</dbReference>
<dbReference type="OrthoDB" id="10255539at2759"/>
<evidence type="ECO:0000256" key="4">
    <source>
        <dbReference type="ARBA" id="ARBA00022741"/>
    </source>
</evidence>
<evidence type="ECO:0000256" key="1">
    <source>
        <dbReference type="ARBA" id="ARBA00004123"/>
    </source>
</evidence>
<evidence type="ECO:0000256" key="11">
    <source>
        <dbReference type="PIRNR" id="PIRNR005719"/>
    </source>
</evidence>
<dbReference type="Gene3D" id="3.40.50.300">
    <property type="entry name" value="P-loop containing nucleotide triphosphate hydrolases"/>
    <property type="match status" value="2"/>
</dbReference>
<dbReference type="AlphaFoldDB" id="A0A8J5XKS5"/>
<dbReference type="GO" id="GO:0030261">
    <property type="term" value="P:chromosome condensation"/>
    <property type="evidence" value="ECO:0007669"/>
    <property type="project" value="UniProtKB-KW"/>
</dbReference>
<keyword evidence="16" id="KW-1185">Reference proteome</keyword>
<evidence type="ECO:0000256" key="12">
    <source>
        <dbReference type="SAM" id="Coils"/>
    </source>
</evidence>
<keyword evidence="6" id="KW-0067">ATP-binding</keyword>
<dbReference type="SUPFAM" id="SSF75553">
    <property type="entry name" value="Smc hinge domain"/>
    <property type="match status" value="1"/>
</dbReference>
<evidence type="ECO:0000256" key="13">
    <source>
        <dbReference type="SAM" id="MobiDB-lite"/>
    </source>
</evidence>
<keyword evidence="5" id="KW-0498">Mitosis</keyword>
<feature type="compositionally biased region" description="Basic and acidic residues" evidence="13">
    <location>
        <begin position="319"/>
        <end position="345"/>
    </location>
</feature>
<dbReference type="GO" id="GO:0005634">
    <property type="term" value="C:nucleus"/>
    <property type="evidence" value="ECO:0007669"/>
    <property type="project" value="UniProtKB-SubCell"/>
</dbReference>
<feature type="region of interest" description="Disordered" evidence="13">
    <location>
        <begin position="316"/>
        <end position="351"/>
    </location>
</feature>
<dbReference type="GO" id="GO:0016887">
    <property type="term" value="F:ATP hydrolysis activity"/>
    <property type="evidence" value="ECO:0007669"/>
    <property type="project" value="InterPro"/>
</dbReference>
<evidence type="ECO:0000256" key="8">
    <source>
        <dbReference type="ARBA" id="ARBA00023067"/>
    </source>
</evidence>
<dbReference type="OMA" id="THNKIAM"/>
<dbReference type="InterPro" id="IPR027120">
    <property type="entry name" value="Smc2_ABC"/>
</dbReference>
<evidence type="ECO:0000256" key="5">
    <source>
        <dbReference type="ARBA" id="ARBA00022776"/>
    </source>
</evidence>
<comment type="caution">
    <text evidence="15">The sequence shown here is derived from an EMBL/GenBank/DDBJ whole genome shotgun (WGS) entry which is preliminary data.</text>
</comment>
<sequence length="1206" mass="127344">MHIDEIIVDGFKSYKVRTVIAGFDRKFNAITGLNGSGKSNILDAICFVLGISNLSQVRAGKLDELVYGHGQNGVTKATVTIVFDNSDRENSPVGYEEYAQITVTRQIAKGGRNKYLINGHTAQLSRVQNMFHSVQLNVNNPHFLIMQGRITKVINMKPPEVLGMIEEAAGTRMFEMKREAAVKTIEKKDAKVEEIRKVLVEEITPTLDKLRTERGQYMQFTASSAECERLERLVTAHDFCAARRACEQGGEALEELKAEHAAQLATIAELLAEQAAKEEEAGAAAAQGDAAGSAGARKLQAEAEQLGREVLTAHAAAGHKREAAQRELDAAREHRAAAAELERAAGARGAAEPLRARADALGAEHAAADAEQRKRQATYEAQLGVGADATANTLAAQEQQAASDAASAASEAKRAALRAQHLRAELVEAAHKVRAAKKEGDKGQAELTGLERAEAAARARLDALGHDDAVAAELGAQARVADARAVELRARADALGARAGGGAFRYARPDSTFDAARVKGTIAELVRVRDARMALALEVIAGGKLAHVVVRDDETAKLLISRGKLQRRTTFVPLNRVAARVLPPATLAAARKLVGDENVWSPLALLEHAADLAPAVAYAFGGALLCADAPTAKRLAFDRSVGVACVTLDGDLFSPTGTLTGGSRAPAGDGLLARAAALVAARAEADAAEAAARALGVRADAAAAAADEGARLAGELQLTQHAIALARERLGASAYGRLVAAHEALVAEAAACDAARDAAASAEAAATRTVAELRAAQAEFAADSGAQLSRLKAAIADGKKALAAKAKALDGAREALARAELATAASTDEAAALRAQAEGAERDGMALAAEADALAAAHALAAERHARLEAQLGSHRAQLRQHADAAAGARAAALALGKRVAERRLEAKKCEQRLQRARRDADAARGACDELRAAHAWISIDEPHFGRVGSDYDFAARDVSKAAERLRTLRREHEALSKRVNKKALAMFERAEAEHDELVRKQQIVCADKGKIEAVIAQLDKKKKEALEKTYAKVNADFGSIFGTLLPSSDAKLQPPAGQTIHDGLVIHVALGSVWKPSLLELSGGQRSLVALSLVLALLLFKPAPLYILDEVDAALDLSHTQNIGAMIRKHFRQSQFVVVSLKEGMFNNANVIFRTKFVDGASTVSRTVLSASEPTEGERGEGTVAGKAVTSKKRPADRAALTLAN</sequence>
<dbReference type="PIRSF" id="PIRSF005719">
    <property type="entry name" value="SMC"/>
    <property type="match status" value="1"/>
</dbReference>
<proteinExistence type="inferred from homology"/>
<keyword evidence="7 12" id="KW-0175">Coiled coil</keyword>
<dbReference type="Pfam" id="PF06470">
    <property type="entry name" value="SMC_hinge"/>
    <property type="match status" value="1"/>
</dbReference>
<dbReference type="GO" id="GO:0005524">
    <property type="term" value="F:ATP binding"/>
    <property type="evidence" value="ECO:0007669"/>
    <property type="project" value="UniProtKB-KW"/>
</dbReference>
<keyword evidence="10" id="KW-0131">Cell cycle</keyword>
<evidence type="ECO:0000256" key="9">
    <source>
        <dbReference type="ARBA" id="ARBA00023242"/>
    </source>
</evidence>
<evidence type="ECO:0000256" key="7">
    <source>
        <dbReference type="ARBA" id="ARBA00023054"/>
    </source>
</evidence>
<gene>
    <name evidence="15" type="ORF">KFE25_010203</name>
</gene>
<protein>
    <recommendedName>
        <fullName evidence="11">Structural maintenance of chromosomes protein</fullName>
    </recommendedName>
</protein>
<reference evidence="15" key="1">
    <citation type="submission" date="2021-05" db="EMBL/GenBank/DDBJ databases">
        <title>The genome of the haptophyte Pavlova lutheri (Diacronema luteri, Pavlovales) - a model for lipid biosynthesis in eukaryotic algae.</title>
        <authorList>
            <person name="Hulatt C.J."/>
            <person name="Posewitz M.C."/>
        </authorList>
    </citation>
    <scope>NUCLEOTIDE SEQUENCE</scope>
    <source>
        <strain evidence="15">NIVA-4/92</strain>
    </source>
</reference>
<name>A0A8J5XKS5_DIALT</name>
<dbReference type="SMART" id="SM00968">
    <property type="entry name" value="SMC_hinge"/>
    <property type="match status" value="1"/>
</dbReference>
<keyword evidence="8" id="KW-0226">DNA condensation</keyword>
<dbReference type="FunFam" id="3.40.50.300:FF:000385">
    <property type="entry name" value="Structural maintenance of chromosomes 2"/>
    <property type="match status" value="1"/>
</dbReference>
<dbReference type="Gene3D" id="1.20.1060.20">
    <property type="match status" value="1"/>
</dbReference>
<dbReference type="InterPro" id="IPR027417">
    <property type="entry name" value="P-loop_NTPase"/>
</dbReference>
<keyword evidence="4" id="KW-0547">Nucleotide-binding</keyword>
<keyword evidence="9 11" id="KW-0539">Nucleus</keyword>
<dbReference type="InterPro" id="IPR010935">
    <property type="entry name" value="SMC_hinge"/>
</dbReference>
<evidence type="ECO:0000256" key="10">
    <source>
        <dbReference type="ARBA" id="ARBA00023306"/>
    </source>
</evidence>
<keyword evidence="3" id="KW-0132">Cell division</keyword>
<evidence type="ECO:0000256" key="2">
    <source>
        <dbReference type="ARBA" id="ARBA00005231"/>
    </source>
</evidence>
<dbReference type="Proteomes" id="UP000751190">
    <property type="component" value="Unassembled WGS sequence"/>
</dbReference>